<dbReference type="PANTHER" id="PTHR30348:SF4">
    <property type="entry name" value="DUF72 DOMAIN-CONTAINING PROTEIN"/>
    <property type="match status" value="1"/>
</dbReference>
<dbReference type="EMBL" id="JAHESF010000047">
    <property type="protein sequence ID" value="MBT1700748.1"/>
    <property type="molecule type" value="Genomic_DNA"/>
</dbReference>
<protein>
    <submittedName>
        <fullName evidence="1">DUF72 domain-containing protein</fullName>
    </submittedName>
</protein>
<evidence type="ECO:0000313" key="1">
    <source>
        <dbReference type="EMBL" id="MBT1700748.1"/>
    </source>
</evidence>
<proteinExistence type="predicted"/>
<keyword evidence="2" id="KW-1185">Reference proteome</keyword>
<dbReference type="Gene3D" id="3.20.20.410">
    <property type="entry name" value="Protein of unknown function UPF0759"/>
    <property type="match status" value="1"/>
</dbReference>
<sequence>MAAIVMVQWRIGCSGYHYAEWKGQFYPQDLAKSKWFDFYGQHFNTVELNMTFYRFPRVEFLKNWYNRSPEHFRFSVKAPRVITHFKRMREAQRYLLDFYEVVRQGLHDKLGPILFQFPASFKFDDDNLDRIVKLLDPAFNNVVEFRDVSWWQQKVYDALSSHGITFAAMSHPTLSDGVVKTTDTVYYRFHGVPHLYTSRYELQKLEQVAQEVQQMEGVTQAYIYFNNTAEGAAIVNAREFQEISELVH</sequence>
<dbReference type="InterPro" id="IPR002763">
    <property type="entry name" value="DUF72"/>
</dbReference>
<dbReference type="Pfam" id="PF01904">
    <property type="entry name" value="DUF72"/>
    <property type="match status" value="1"/>
</dbReference>
<dbReference type="InterPro" id="IPR036520">
    <property type="entry name" value="UPF0759_sf"/>
</dbReference>
<dbReference type="AlphaFoldDB" id="A0AAP2GR29"/>
<organism evidence="1 2">
    <name type="scientific">Chryseosolibacter histidini</name>
    <dbReference type="NCBI Taxonomy" id="2782349"/>
    <lineage>
        <taxon>Bacteria</taxon>
        <taxon>Pseudomonadati</taxon>
        <taxon>Bacteroidota</taxon>
        <taxon>Cytophagia</taxon>
        <taxon>Cytophagales</taxon>
        <taxon>Chryseotaleaceae</taxon>
        <taxon>Chryseosolibacter</taxon>
    </lineage>
</organism>
<comment type="caution">
    <text evidence="1">The sequence shown here is derived from an EMBL/GenBank/DDBJ whole genome shotgun (WGS) entry which is preliminary data.</text>
</comment>
<dbReference type="SUPFAM" id="SSF117396">
    <property type="entry name" value="TM1631-like"/>
    <property type="match status" value="1"/>
</dbReference>
<reference evidence="1 2" key="1">
    <citation type="submission" date="2021-05" db="EMBL/GenBank/DDBJ databases">
        <title>A Polyphasic approach of four new species of the genus Ohtaekwangia: Ohtaekwangia histidinii sp. nov., Ohtaekwangia cretensis sp. nov., Ohtaekwangia indiensis sp. nov., Ohtaekwangia reichenbachii sp. nov. from diverse environment.</title>
        <authorList>
            <person name="Octaviana S."/>
        </authorList>
    </citation>
    <scope>NUCLEOTIDE SEQUENCE [LARGE SCALE GENOMIC DNA]</scope>
    <source>
        <strain evidence="1 2">PWU4</strain>
    </source>
</reference>
<dbReference type="PANTHER" id="PTHR30348">
    <property type="entry name" value="UNCHARACTERIZED PROTEIN YECE"/>
    <property type="match status" value="1"/>
</dbReference>
<accession>A0AAP2GR29</accession>
<dbReference type="Proteomes" id="UP001319200">
    <property type="component" value="Unassembled WGS sequence"/>
</dbReference>
<name>A0AAP2GR29_9BACT</name>
<evidence type="ECO:0000313" key="2">
    <source>
        <dbReference type="Proteomes" id="UP001319200"/>
    </source>
</evidence>
<dbReference type="RefSeq" id="WP_254169434.1">
    <property type="nucleotide sequence ID" value="NZ_JAHESF010000047.1"/>
</dbReference>
<gene>
    <name evidence="1" type="ORF">KK083_27910</name>
</gene>